<organism evidence="1 2">
    <name type="scientific">Enterococcus plantarum</name>
    <dbReference type="NCBI Taxonomy" id="1077675"/>
    <lineage>
        <taxon>Bacteria</taxon>
        <taxon>Bacillati</taxon>
        <taxon>Bacillota</taxon>
        <taxon>Bacilli</taxon>
        <taxon>Lactobacillales</taxon>
        <taxon>Enterococcaceae</taxon>
        <taxon>Enterococcus</taxon>
    </lineage>
</organism>
<proteinExistence type="predicted"/>
<keyword evidence="2" id="KW-1185">Reference proteome</keyword>
<protein>
    <submittedName>
        <fullName evidence="1">Uncharacterized protein</fullName>
    </submittedName>
</protein>
<name>A0A2W4BF51_9ENTE</name>
<dbReference type="AlphaFoldDB" id="A0A2W4BF51"/>
<dbReference type="RefSeq" id="WP_111248348.1">
    <property type="nucleotide sequence ID" value="NZ_PIEU01000100.1"/>
</dbReference>
<dbReference type="Proteomes" id="UP000249828">
    <property type="component" value="Unassembled WGS sequence"/>
</dbReference>
<evidence type="ECO:0000313" key="2">
    <source>
        <dbReference type="Proteomes" id="UP000249828"/>
    </source>
</evidence>
<gene>
    <name evidence="1" type="ORF">CI088_11925</name>
</gene>
<reference evidence="1 2" key="1">
    <citation type="submission" date="2017-11" db="EMBL/GenBank/DDBJ databases">
        <title>Draft genome sequence of Enterococcus plantarum TRW2 strain isolated from lettuce.</title>
        <authorList>
            <person name="Kim E.B."/>
            <person name="Marco M.L."/>
            <person name="Williams T.R."/>
            <person name="You I.H."/>
        </authorList>
    </citation>
    <scope>NUCLEOTIDE SEQUENCE [LARGE SCALE GENOMIC DNA]</scope>
    <source>
        <strain evidence="1 2">TRW2</strain>
    </source>
</reference>
<dbReference type="EMBL" id="PIEU01000100">
    <property type="protein sequence ID" value="PZL71702.1"/>
    <property type="molecule type" value="Genomic_DNA"/>
</dbReference>
<accession>A0A2W4BF51</accession>
<comment type="caution">
    <text evidence="1">The sequence shown here is derived from an EMBL/GenBank/DDBJ whole genome shotgun (WGS) entry which is preliminary data.</text>
</comment>
<sequence length="161" mass="19145">MAKIDFKKKVEQYENKVTNIVLRKAEEPIFITFNFSFLTDNSSYNLHCDSCTHDHRHHLIERLLNLSNKDLVSLTAKTNKNWELEKLKKDDFGRNDKIKNLKISSKFESSKRSDLAGDGYWIFRLCPNNNPFESRIIGKMIDDIFYVMFIDYNHELYAKRK</sequence>
<evidence type="ECO:0000313" key="1">
    <source>
        <dbReference type="EMBL" id="PZL71702.1"/>
    </source>
</evidence>